<gene>
    <name evidence="2" type="ORF">WJU16_07960</name>
</gene>
<dbReference type="EMBL" id="CP149822">
    <property type="protein sequence ID" value="WZN42967.1"/>
    <property type="molecule type" value="Genomic_DNA"/>
</dbReference>
<sequence length="530" mass="59058">MKRIYTLLALSFLPLLSKGQQGVYIAPGERLQVFSGENFSIYGNMVNSGAFGTGNNTVVHFFGKSWTNGNGASLPDESNNGLSGRGGVIRFQGNNPLYGNLGAQQVFGGYSAVSKLGATFPNIDINNPLGLIMDDFTDMKIRNTLNFTTGHLFLNGWNLVVGNGHPGQITGFSERAFIITGTAIAGGFLFREKVKASDGKVAFPIGSSTAGYAPFQIEYSGPADDFRARVFDSVYQYAVSGLVNKLDFTNKTWNIARGRTDQGDTRLTIQHMDIDEGRDYSAWRAASYVTRYLNNAWDYEEPESFPTAGNISTGGTLRNATMHVRRFSNGIRNNEYFTKASILYGPYAPAVFIVFNAYRINESQVQLEWSVAREMNNERFIIERRLDTDTGFVKVGELFTMAPNGSTGTRLDYRIVDPNGHDGWSYYRIRAVARNGRESVSEIREVPPFLRLDVFPNPSFGSFQVRVRGTQSNLLMQIVNTMGQIMNQYSIEGERTIYVNNLAKGTYVLVFYDKSTGKQIRTFRVVVLER</sequence>
<dbReference type="RefSeq" id="WP_341837790.1">
    <property type="nucleotide sequence ID" value="NZ_CP149822.1"/>
</dbReference>
<reference evidence="3" key="1">
    <citation type="submission" date="2024-03" db="EMBL/GenBank/DDBJ databases">
        <title>Chitinophaga horti sp. nov., isolated from garden soil.</title>
        <authorList>
            <person name="Lee D.S."/>
            <person name="Han D.M."/>
            <person name="Baek J.H."/>
            <person name="Choi D.G."/>
            <person name="Jeon J.H."/>
            <person name="Jeon C.O."/>
        </authorList>
    </citation>
    <scope>NUCLEOTIDE SEQUENCE [LARGE SCALE GENOMIC DNA]</scope>
    <source>
        <strain evidence="3">GPA1</strain>
    </source>
</reference>
<proteinExistence type="predicted"/>
<accession>A0ABZ2YUH3</accession>
<evidence type="ECO:0000313" key="3">
    <source>
        <dbReference type="Proteomes" id="UP001485459"/>
    </source>
</evidence>
<feature type="domain" description="Secretion system C-terminal sorting" evidence="1">
    <location>
        <begin position="454"/>
        <end position="516"/>
    </location>
</feature>
<dbReference type="NCBIfam" id="TIGR04183">
    <property type="entry name" value="Por_Secre_tail"/>
    <property type="match status" value="1"/>
</dbReference>
<dbReference type="InterPro" id="IPR026444">
    <property type="entry name" value="Secre_tail"/>
</dbReference>
<dbReference type="Proteomes" id="UP001485459">
    <property type="component" value="Chromosome"/>
</dbReference>
<name>A0ABZ2YUH3_9BACT</name>
<evidence type="ECO:0000259" key="1">
    <source>
        <dbReference type="Pfam" id="PF18962"/>
    </source>
</evidence>
<organism evidence="2 3">
    <name type="scientific">Chitinophaga pollutisoli</name>
    <dbReference type="NCBI Taxonomy" id="3133966"/>
    <lineage>
        <taxon>Bacteria</taxon>
        <taxon>Pseudomonadati</taxon>
        <taxon>Bacteroidota</taxon>
        <taxon>Chitinophagia</taxon>
        <taxon>Chitinophagales</taxon>
        <taxon>Chitinophagaceae</taxon>
        <taxon>Chitinophaga</taxon>
    </lineage>
</organism>
<evidence type="ECO:0000313" key="2">
    <source>
        <dbReference type="EMBL" id="WZN42967.1"/>
    </source>
</evidence>
<dbReference type="Pfam" id="PF18962">
    <property type="entry name" value="Por_Secre_tail"/>
    <property type="match status" value="1"/>
</dbReference>
<protein>
    <submittedName>
        <fullName evidence="2">T9SS type A sorting domain-containing protein</fullName>
    </submittedName>
</protein>
<keyword evidence="3" id="KW-1185">Reference proteome</keyword>